<dbReference type="EMBL" id="BAAAEW010000023">
    <property type="protein sequence ID" value="GAA0756875.1"/>
    <property type="molecule type" value="Genomic_DNA"/>
</dbReference>
<organism evidence="2 3">
    <name type="scientific">Ideonella azotifigens</name>
    <dbReference type="NCBI Taxonomy" id="513160"/>
    <lineage>
        <taxon>Bacteria</taxon>
        <taxon>Pseudomonadati</taxon>
        <taxon>Pseudomonadota</taxon>
        <taxon>Betaproteobacteria</taxon>
        <taxon>Burkholderiales</taxon>
        <taxon>Sphaerotilaceae</taxon>
        <taxon>Ideonella</taxon>
    </lineage>
</organism>
<reference evidence="2 3" key="1">
    <citation type="journal article" date="2019" name="Int. J. Syst. Evol. Microbiol.">
        <title>The Global Catalogue of Microorganisms (GCM) 10K type strain sequencing project: providing services to taxonomists for standard genome sequencing and annotation.</title>
        <authorList>
            <consortium name="The Broad Institute Genomics Platform"/>
            <consortium name="The Broad Institute Genome Sequencing Center for Infectious Disease"/>
            <person name="Wu L."/>
            <person name="Ma J."/>
        </authorList>
    </citation>
    <scope>NUCLEOTIDE SEQUENCE [LARGE SCALE GENOMIC DNA]</scope>
    <source>
        <strain evidence="2 3">JCM 15503</strain>
    </source>
</reference>
<sequence length="257" mass="27153">MSGAGERVGGRFYVLAAARPRLELDDMADQQSLDKAPHPSPLAYDDVAAAAQGLADDGLPVDLRALREALAGKQKEAGPTQVLHQHLSAWRAAQAEPAEPINVAPPAALITALGDWAQQLMDQAAAGQRDAQAKTESDLAFLLALSGEAEAELARTRATLAEREARIARLTVELRQARDIAADALVGKAKDQLAIQGKDAQLADLRAQLERQVANTAAESDARLAAEMELVGAVTARDHHAAELAAMRAQLDTFSPA</sequence>
<accession>A0ABN1K706</accession>
<name>A0ABN1K706_9BURK</name>
<evidence type="ECO:0000313" key="3">
    <source>
        <dbReference type="Proteomes" id="UP001500279"/>
    </source>
</evidence>
<gene>
    <name evidence="2" type="ORF">GCM10009107_35840</name>
</gene>
<evidence type="ECO:0000256" key="1">
    <source>
        <dbReference type="SAM" id="Coils"/>
    </source>
</evidence>
<protein>
    <recommendedName>
        <fullName evidence="4">KfrA N-terminal DNA-binding domain-containing protein</fullName>
    </recommendedName>
</protein>
<feature type="coiled-coil region" evidence="1">
    <location>
        <begin position="153"/>
        <end position="215"/>
    </location>
</feature>
<dbReference type="Proteomes" id="UP001500279">
    <property type="component" value="Unassembled WGS sequence"/>
</dbReference>
<evidence type="ECO:0008006" key="4">
    <source>
        <dbReference type="Google" id="ProtNLM"/>
    </source>
</evidence>
<evidence type="ECO:0000313" key="2">
    <source>
        <dbReference type="EMBL" id="GAA0756875.1"/>
    </source>
</evidence>
<keyword evidence="1" id="KW-0175">Coiled coil</keyword>
<proteinExistence type="predicted"/>
<comment type="caution">
    <text evidence="2">The sequence shown here is derived from an EMBL/GenBank/DDBJ whole genome shotgun (WGS) entry which is preliminary data.</text>
</comment>
<keyword evidence="3" id="KW-1185">Reference proteome</keyword>